<feature type="transmembrane region" description="Helical" evidence="1">
    <location>
        <begin position="137"/>
        <end position="156"/>
    </location>
</feature>
<keyword evidence="1" id="KW-1133">Transmembrane helix</keyword>
<keyword evidence="2" id="KW-1185">Reference proteome</keyword>
<evidence type="ECO:0000256" key="1">
    <source>
        <dbReference type="SAM" id="Phobius"/>
    </source>
</evidence>
<organism evidence="2 3">
    <name type="scientific">Heterorhabditis bacteriophora</name>
    <name type="common">Entomopathogenic nematode worm</name>
    <dbReference type="NCBI Taxonomy" id="37862"/>
    <lineage>
        <taxon>Eukaryota</taxon>
        <taxon>Metazoa</taxon>
        <taxon>Ecdysozoa</taxon>
        <taxon>Nematoda</taxon>
        <taxon>Chromadorea</taxon>
        <taxon>Rhabditida</taxon>
        <taxon>Rhabditina</taxon>
        <taxon>Rhabditomorpha</taxon>
        <taxon>Strongyloidea</taxon>
        <taxon>Heterorhabditidae</taxon>
        <taxon>Heterorhabditis</taxon>
    </lineage>
</organism>
<evidence type="ECO:0000313" key="3">
    <source>
        <dbReference type="WBParaSite" id="Hba_00232"/>
    </source>
</evidence>
<evidence type="ECO:0000313" key="2">
    <source>
        <dbReference type="Proteomes" id="UP000095283"/>
    </source>
</evidence>
<dbReference type="WBParaSite" id="Hba_00232">
    <property type="protein sequence ID" value="Hba_00232"/>
    <property type="gene ID" value="Hba_00232"/>
</dbReference>
<keyword evidence="1" id="KW-0812">Transmembrane</keyword>
<protein>
    <submittedName>
        <fullName evidence="3">Uncharacterized protein</fullName>
    </submittedName>
</protein>
<keyword evidence="1" id="KW-0472">Membrane</keyword>
<reference evidence="3" key="1">
    <citation type="submission" date="2016-11" db="UniProtKB">
        <authorList>
            <consortium name="WormBaseParasite"/>
        </authorList>
    </citation>
    <scope>IDENTIFICATION</scope>
</reference>
<sequence>MTLFFLQLTSSESSFEYTFSQELVIGLKASLKKRDRNFFEINIEHDNVMLDIRKGYSIDFTIENSCSKFFGFENDIVKSGKHKLSNANKICEKKYNNIFICIKILNLYLSIILIIFIKYFRRHIPQKLIVNAFHNHLNIYFLNLDCFTIHMVRMLFSLVHQIHNIYSLPFLRIHLY</sequence>
<proteinExistence type="predicted"/>
<feature type="transmembrane region" description="Helical" evidence="1">
    <location>
        <begin position="98"/>
        <end position="117"/>
    </location>
</feature>
<dbReference type="AlphaFoldDB" id="A0A1I7W6J7"/>
<dbReference type="Proteomes" id="UP000095283">
    <property type="component" value="Unplaced"/>
</dbReference>
<name>A0A1I7W6J7_HETBA</name>
<accession>A0A1I7W6J7</accession>